<dbReference type="Pfam" id="PF13966">
    <property type="entry name" value="zf-RVT"/>
    <property type="match status" value="1"/>
</dbReference>
<dbReference type="OrthoDB" id="693277at2759"/>
<dbReference type="InParanoid" id="A0A0Q3GUQ9"/>
<evidence type="ECO:0000313" key="4">
    <source>
        <dbReference type="Proteomes" id="UP000008810"/>
    </source>
</evidence>
<feature type="domain" description="Reverse transcriptase zinc-binding" evidence="1">
    <location>
        <begin position="9"/>
        <end position="37"/>
    </location>
</feature>
<gene>
    <name evidence="2" type="ORF">BRADI_1g17705v3</name>
</gene>
<proteinExistence type="predicted"/>
<reference evidence="2 3" key="1">
    <citation type="journal article" date="2010" name="Nature">
        <title>Genome sequencing and analysis of the model grass Brachypodium distachyon.</title>
        <authorList>
            <consortium name="International Brachypodium Initiative"/>
        </authorList>
    </citation>
    <scope>NUCLEOTIDE SEQUENCE [LARGE SCALE GENOMIC DNA]</scope>
    <source>
        <strain evidence="2 3">Bd21</strain>
    </source>
</reference>
<evidence type="ECO:0000313" key="3">
    <source>
        <dbReference type="EnsemblPlants" id="KQK14631"/>
    </source>
</evidence>
<dbReference type="EMBL" id="CM000880">
    <property type="protein sequence ID" value="KQK14631.2"/>
    <property type="molecule type" value="Genomic_DNA"/>
</dbReference>
<evidence type="ECO:0000259" key="1">
    <source>
        <dbReference type="Pfam" id="PF13966"/>
    </source>
</evidence>
<name>A0A0Q3GUQ9_BRADI</name>
<reference evidence="2" key="2">
    <citation type="submission" date="2017-06" db="EMBL/GenBank/DDBJ databases">
        <title>WGS assembly of Brachypodium distachyon.</title>
        <authorList>
            <consortium name="The International Brachypodium Initiative"/>
            <person name="Lucas S."/>
            <person name="Harmon-Smith M."/>
            <person name="Lail K."/>
            <person name="Tice H."/>
            <person name="Grimwood J."/>
            <person name="Bruce D."/>
            <person name="Barry K."/>
            <person name="Shu S."/>
            <person name="Lindquist E."/>
            <person name="Wang M."/>
            <person name="Pitluck S."/>
            <person name="Vogel J.P."/>
            <person name="Garvin D.F."/>
            <person name="Mockler T.C."/>
            <person name="Schmutz J."/>
            <person name="Rokhsar D."/>
            <person name="Bevan M.W."/>
        </authorList>
    </citation>
    <scope>NUCLEOTIDE SEQUENCE</scope>
    <source>
        <strain evidence="2">Bd21</strain>
    </source>
</reference>
<keyword evidence="4" id="KW-1185">Reference proteome</keyword>
<reference evidence="3" key="3">
    <citation type="submission" date="2018-08" db="UniProtKB">
        <authorList>
            <consortium name="EnsemblPlants"/>
        </authorList>
    </citation>
    <scope>IDENTIFICATION</scope>
    <source>
        <strain evidence="3">cv. Bd21</strain>
    </source>
</reference>
<protein>
    <recommendedName>
        <fullName evidence="1">Reverse transcriptase zinc-binding domain-containing protein</fullName>
    </recommendedName>
</protein>
<organism evidence="2">
    <name type="scientific">Brachypodium distachyon</name>
    <name type="common">Purple false brome</name>
    <name type="synonym">Trachynia distachya</name>
    <dbReference type="NCBI Taxonomy" id="15368"/>
    <lineage>
        <taxon>Eukaryota</taxon>
        <taxon>Viridiplantae</taxon>
        <taxon>Streptophyta</taxon>
        <taxon>Embryophyta</taxon>
        <taxon>Tracheophyta</taxon>
        <taxon>Spermatophyta</taxon>
        <taxon>Magnoliopsida</taxon>
        <taxon>Liliopsida</taxon>
        <taxon>Poales</taxon>
        <taxon>Poaceae</taxon>
        <taxon>BOP clade</taxon>
        <taxon>Pooideae</taxon>
        <taxon>Stipodae</taxon>
        <taxon>Brachypodieae</taxon>
        <taxon>Brachypodium</taxon>
    </lineage>
</organism>
<dbReference type="InterPro" id="IPR026960">
    <property type="entry name" value="RVT-Znf"/>
</dbReference>
<evidence type="ECO:0000313" key="2">
    <source>
        <dbReference type="EMBL" id="KQK14631.2"/>
    </source>
</evidence>
<dbReference type="EnsemblPlants" id="KQK14631">
    <property type="protein sequence ID" value="KQK14631"/>
    <property type="gene ID" value="BRADI_1g17705v3"/>
</dbReference>
<dbReference type="Gramene" id="KQK14631">
    <property type="protein sequence ID" value="KQK14631"/>
    <property type="gene ID" value="BRADI_1g17705v3"/>
</dbReference>
<dbReference type="AlphaFoldDB" id="A0A0Q3GUQ9"/>
<sequence>MRNFLVGDDINCVLCDDEVEETLNHLFINCPFSSECWPQLGIHWPLEANCLDILSEIKINFGSPIFFEVFVLAAWNIWKVRNDFIFKGVPATIQTWRARLKADLILLGFRVPQNLSSEIATLFPLAPHSGACPRL</sequence>
<accession>A0A0Q3GUQ9</accession>
<dbReference type="FunCoup" id="A0A0Q3GUQ9">
    <property type="interactions" value="237"/>
</dbReference>
<dbReference type="Proteomes" id="UP000008810">
    <property type="component" value="Chromosome 1"/>
</dbReference>